<sequence length="86" mass="9613">MMNCDSKVAWLLADAADPCLTGDERTMVYVELGCGENHLAIERILAVVVENRLPLPAALLNMLNTWLDQYAGSPEEQRLRTLIDKI</sequence>
<dbReference type="Proteomes" id="UP001165663">
    <property type="component" value="Unassembled WGS sequence"/>
</dbReference>
<proteinExistence type="predicted"/>
<dbReference type="EMBL" id="BRXE01000092">
    <property type="protein sequence ID" value="GLB85612.1"/>
    <property type="molecule type" value="Genomic_DNA"/>
</dbReference>
<comment type="caution">
    <text evidence="1">The sequence shown here is derived from an EMBL/GenBank/DDBJ whole genome shotgun (WGS) entry which is preliminary data.</text>
</comment>
<protein>
    <submittedName>
        <fullName evidence="1">Uncharacterized protein</fullName>
    </submittedName>
</protein>
<evidence type="ECO:0000313" key="1">
    <source>
        <dbReference type="EMBL" id="GLB85612.1"/>
    </source>
</evidence>
<accession>A0AA37Q2Z8</accession>
<dbReference type="AlphaFoldDB" id="A0AA37Q2Z8"/>
<gene>
    <name evidence="1" type="ORF">SRL2020028_48680</name>
</gene>
<evidence type="ECO:0000313" key="2">
    <source>
        <dbReference type="Proteomes" id="UP001165663"/>
    </source>
</evidence>
<organism evidence="1 2">
    <name type="scientific">Mycobacterium kiyosense</name>
    <dbReference type="NCBI Taxonomy" id="2871094"/>
    <lineage>
        <taxon>Bacteria</taxon>
        <taxon>Bacillati</taxon>
        <taxon>Actinomycetota</taxon>
        <taxon>Actinomycetes</taxon>
        <taxon>Mycobacteriales</taxon>
        <taxon>Mycobacteriaceae</taxon>
        <taxon>Mycobacterium</taxon>
    </lineage>
</organism>
<reference evidence="1" key="1">
    <citation type="submission" date="2022-07" db="EMBL/GenBank/DDBJ databases">
        <title>Mycobacterium kiyosense sp. nov., scotochromogenic slow-glowing species isolated from respiratory specimens.</title>
        <authorList>
            <person name="Fukano H."/>
            <person name="Kazumi Y."/>
            <person name="Sakagami N."/>
            <person name="Ato M."/>
            <person name="Mitarai S."/>
            <person name="Hoshino Y."/>
        </authorList>
    </citation>
    <scope>NUCLEOTIDE SEQUENCE</scope>
    <source>
        <strain evidence="1">SRL2020-028</strain>
    </source>
</reference>
<name>A0AA37Q2Z8_9MYCO</name>
<dbReference type="RefSeq" id="WP_008263999.1">
    <property type="nucleotide sequence ID" value="NZ_BRXE01000092.1"/>
</dbReference>